<evidence type="ECO:0000256" key="2">
    <source>
        <dbReference type="ARBA" id="ARBA00022729"/>
    </source>
</evidence>
<dbReference type="SUPFAM" id="SSF52058">
    <property type="entry name" value="L domain-like"/>
    <property type="match status" value="1"/>
</dbReference>
<dbReference type="PROSITE" id="PS51450">
    <property type="entry name" value="LRR"/>
    <property type="match status" value="3"/>
</dbReference>
<comment type="caution">
    <text evidence="5">The sequence shown here is derived from an EMBL/GenBank/DDBJ whole genome shotgun (WGS) entry which is preliminary data.</text>
</comment>
<keyword evidence="2 4" id="KW-0732">Signal</keyword>
<proteinExistence type="predicted"/>
<evidence type="ECO:0000313" key="5">
    <source>
        <dbReference type="EMBL" id="KAK5645073.1"/>
    </source>
</evidence>
<dbReference type="Gene3D" id="3.80.10.10">
    <property type="entry name" value="Ribonuclease Inhibitor"/>
    <property type="match status" value="2"/>
</dbReference>
<keyword evidence="1" id="KW-0433">Leucine-rich repeat</keyword>
<dbReference type="Pfam" id="PF13306">
    <property type="entry name" value="LRR_5"/>
    <property type="match status" value="1"/>
</dbReference>
<dbReference type="GO" id="GO:0005886">
    <property type="term" value="C:plasma membrane"/>
    <property type="evidence" value="ECO:0007669"/>
    <property type="project" value="TreeGrafter"/>
</dbReference>
<accession>A0AAN7VE14</accession>
<dbReference type="InterPro" id="IPR001611">
    <property type="entry name" value="Leu-rich_rpt"/>
</dbReference>
<dbReference type="EMBL" id="JAVRBK010000004">
    <property type="protein sequence ID" value="KAK5645073.1"/>
    <property type="molecule type" value="Genomic_DNA"/>
</dbReference>
<dbReference type="InterPro" id="IPR050541">
    <property type="entry name" value="LRR_TM_domain-containing"/>
</dbReference>
<dbReference type="PANTHER" id="PTHR24369">
    <property type="entry name" value="ANTIGEN BSP, PUTATIVE-RELATED"/>
    <property type="match status" value="1"/>
</dbReference>
<dbReference type="InterPro" id="IPR026906">
    <property type="entry name" value="LRR_5"/>
</dbReference>
<keyword evidence="3" id="KW-0677">Repeat</keyword>
<sequence length="393" mass="45263">MKPLSEYSKMKLISFTFCLIITKIQSACVPAFHDLVCENLSDVRNGKSESLVTLTIGNTKKSPIETLSAGTFKKYTNLEELTIISSVNKLEVDAFRNLSKLLVLKLYKNSIAVLPDFAFIVLPQLTKLDLQDNNIQQISTYGPFIYNTIKTVNLSFNKLRDLNWQCFASPGLERLIITNNKIQEIGIEGVLSKDLITLNLDSNEINHLEDDVFQDSQKLEELILSRNRFSTLWTKFKLKSLKKLDFSHNKITTIHESVFDGLPQVEQIYLNDNLLKKLPPQFAKIHLHTVHLHNNRLENLEMIYLNPSFEYELTFSRNPLPCSCLDNWIVFMELRRITTTDCHREFYGNGNNPTCIVIDAEWDSGKCSHSRTEDVDEYVYKFLDMNNNTDADC</sequence>
<dbReference type="InterPro" id="IPR003591">
    <property type="entry name" value="Leu-rich_rpt_typical-subtyp"/>
</dbReference>
<evidence type="ECO:0000256" key="1">
    <source>
        <dbReference type="ARBA" id="ARBA00022614"/>
    </source>
</evidence>
<gene>
    <name evidence="5" type="ORF">RI129_006373</name>
</gene>
<dbReference type="PANTHER" id="PTHR24369:SF210">
    <property type="entry name" value="CHAOPTIN-RELATED"/>
    <property type="match status" value="1"/>
</dbReference>
<name>A0AAN7VE14_9COLE</name>
<reference evidence="5 6" key="1">
    <citation type="journal article" date="2024" name="Insects">
        <title>An Improved Chromosome-Level Genome Assembly of the Firefly Pyrocoelia pectoralis.</title>
        <authorList>
            <person name="Fu X."/>
            <person name="Meyer-Rochow V.B."/>
            <person name="Ballantyne L."/>
            <person name="Zhu X."/>
        </authorList>
    </citation>
    <scope>NUCLEOTIDE SEQUENCE [LARGE SCALE GENOMIC DNA]</scope>
    <source>
        <strain evidence="5">XCY_ONT2</strain>
    </source>
</reference>
<evidence type="ECO:0000313" key="6">
    <source>
        <dbReference type="Proteomes" id="UP001329430"/>
    </source>
</evidence>
<evidence type="ECO:0000256" key="3">
    <source>
        <dbReference type="ARBA" id="ARBA00022737"/>
    </source>
</evidence>
<dbReference type="Pfam" id="PF13855">
    <property type="entry name" value="LRR_8"/>
    <property type="match status" value="2"/>
</dbReference>
<dbReference type="AlphaFoldDB" id="A0AAN7VE14"/>
<dbReference type="Proteomes" id="UP001329430">
    <property type="component" value="Chromosome 4"/>
</dbReference>
<keyword evidence="6" id="KW-1185">Reference proteome</keyword>
<protein>
    <submittedName>
        <fullName evidence="5">Uncharacterized protein</fullName>
    </submittedName>
</protein>
<feature type="signal peptide" evidence="4">
    <location>
        <begin position="1"/>
        <end position="26"/>
    </location>
</feature>
<evidence type="ECO:0000256" key="4">
    <source>
        <dbReference type="SAM" id="SignalP"/>
    </source>
</evidence>
<dbReference type="SMART" id="SM00369">
    <property type="entry name" value="LRR_TYP"/>
    <property type="match status" value="5"/>
</dbReference>
<organism evidence="5 6">
    <name type="scientific">Pyrocoelia pectoralis</name>
    <dbReference type="NCBI Taxonomy" id="417401"/>
    <lineage>
        <taxon>Eukaryota</taxon>
        <taxon>Metazoa</taxon>
        <taxon>Ecdysozoa</taxon>
        <taxon>Arthropoda</taxon>
        <taxon>Hexapoda</taxon>
        <taxon>Insecta</taxon>
        <taxon>Pterygota</taxon>
        <taxon>Neoptera</taxon>
        <taxon>Endopterygota</taxon>
        <taxon>Coleoptera</taxon>
        <taxon>Polyphaga</taxon>
        <taxon>Elateriformia</taxon>
        <taxon>Elateroidea</taxon>
        <taxon>Lampyridae</taxon>
        <taxon>Lampyrinae</taxon>
        <taxon>Pyrocoelia</taxon>
    </lineage>
</organism>
<dbReference type="InterPro" id="IPR032675">
    <property type="entry name" value="LRR_dom_sf"/>
</dbReference>
<feature type="chain" id="PRO_5042987693" evidence="4">
    <location>
        <begin position="27"/>
        <end position="393"/>
    </location>
</feature>